<sequence>MDNTNEARIQAIRPHSVRQPISCEPCRRRKIKCSRTRVPCETCRRRGCASSCFYKGSREYMQYNNNSSTFNKELLDRVASLEMQLEKYTGANIDANSNVTGKQKEDRDVRNAILSPPAEPTAAISPYNAMPESTSSSSTSPPPRHSPPLPRNTGILTTLPNGNVHYSPRISQWNSVLVDTDLEVEVPSLDEIENSFPIDSGFPFSASSVSIDGLLSMLPPTRQCTYLKDMYFSVLSPLFHILHDPTFHSQYQQFIEDPALTSPSWLAILFVLLALAVTTLDENDPILRDLGRGTDSYANIRVLGKRYREGAMQCLGKQGVFWGHHNVQSLQALILLIYAMNHNQDPTWTILGTTYHVAIALGCHIDPSILHLDPIQSEERRRCWAGLRMLYTIQTTALGNTESFWTCKNTVRLPADVNDTEITLTDIQTPLPGPTQMSYLLFKFQLYDLASAICRETFTSSIPSERTIKDLDTQICDVQELWDKRYALHSARGPLPTHHVVHLHILYGYSHQLFLLLHRPFFAQSLLGLNLDVPNDSQIRCLASAEALLDIHRTLVETPANRPYMWYTRGLGSFHAFHAAVVLAVALLMPVYKAQYERFREMLEGALARFEGMGARSRVCKRGARILKHLLAMPSPNRTPMEAVREQEWDSNRLKGFATKLQAEQWLGPDSMDWNKPSTMIRETTTTCAFGKQRCHLDSRTEFQSGKRSWGQEEKIRTSLDDELTFHHYRYVKVRNT</sequence>
<evidence type="ECO:0000256" key="2">
    <source>
        <dbReference type="ARBA" id="ARBA00022723"/>
    </source>
</evidence>
<dbReference type="SUPFAM" id="SSF57701">
    <property type="entry name" value="Zn2/Cys6 DNA-binding domain"/>
    <property type="match status" value="1"/>
</dbReference>
<dbReference type="CDD" id="cd12148">
    <property type="entry name" value="fungal_TF_MHR"/>
    <property type="match status" value="1"/>
</dbReference>
<evidence type="ECO:0000256" key="5">
    <source>
        <dbReference type="SAM" id="Phobius"/>
    </source>
</evidence>
<dbReference type="OrthoDB" id="2406834at2759"/>
<keyword evidence="2" id="KW-0479">Metal-binding</keyword>
<feature type="transmembrane region" description="Helical" evidence="5">
    <location>
        <begin position="571"/>
        <end position="592"/>
    </location>
</feature>
<dbReference type="GO" id="GO:0000981">
    <property type="term" value="F:DNA-binding transcription factor activity, RNA polymerase II-specific"/>
    <property type="evidence" value="ECO:0007669"/>
    <property type="project" value="InterPro"/>
</dbReference>
<dbReference type="InParanoid" id="G2YIR9"/>
<dbReference type="InterPro" id="IPR036864">
    <property type="entry name" value="Zn2-C6_fun-type_DNA-bd_sf"/>
</dbReference>
<dbReference type="InterPro" id="IPR007219">
    <property type="entry name" value="XnlR_reg_dom"/>
</dbReference>
<keyword evidence="5" id="KW-0812">Transmembrane</keyword>
<proteinExistence type="predicted"/>
<evidence type="ECO:0000313" key="7">
    <source>
        <dbReference type="EMBL" id="CCD51606.1"/>
    </source>
</evidence>
<gene>
    <name evidence="7" type="ORF">BofuT4_P019120.1</name>
</gene>
<dbReference type="GO" id="GO:0008270">
    <property type="term" value="F:zinc ion binding"/>
    <property type="evidence" value="ECO:0007669"/>
    <property type="project" value="InterPro"/>
</dbReference>
<dbReference type="HOGENOM" id="CLU_018186_0_0_1"/>
<feature type="domain" description="Zn(2)-C6 fungal-type" evidence="6">
    <location>
        <begin position="22"/>
        <end position="54"/>
    </location>
</feature>
<feature type="region of interest" description="Disordered" evidence="4">
    <location>
        <begin position="113"/>
        <end position="156"/>
    </location>
</feature>
<dbReference type="PANTHER" id="PTHR31001:SF40">
    <property type="entry name" value="ZN(II)2CYS6 TRANSCRIPTION FACTOR (EUROFUNG)"/>
    <property type="match status" value="1"/>
</dbReference>
<evidence type="ECO:0000256" key="3">
    <source>
        <dbReference type="ARBA" id="ARBA00023242"/>
    </source>
</evidence>
<comment type="subcellular location">
    <subcellularLocation>
        <location evidence="1">Nucleus</location>
    </subcellularLocation>
</comment>
<dbReference type="PANTHER" id="PTHR31001">
    <property type="entry name" value="UNCHARACTERIZED TRANSCRIPTIONAL REGULATORY PROTEIN"/>
    <property type="match status" value="1"/>
</dbReference>
<dbReference type="Pfam" id="PF04082">
    <property type="entry name" value="Fungal_trans"/>
    <property type="match status" value="1"/>
</dbReference>
<accession>G2YIR9</accession>
<dbReference type="Proteomes" id="UP000008177">
    <property type="component" value="Unplaced contigs"/>
</dbReference>
<keyword evidence="5" id="KW-1133">Transmembrane helix</keyword>
<dbReference type="GO" id="GO:0006351">
    <property type="term" value="P:DNA-templated transcription"/>
    <property type="evidence" value="ECO:0007669"/>
    <property type="project" value="InterPro"/>
</dbReference>
<dbReference type="PROSITE" id="PS50048">
    <property type="entry name" value="ZN2_CY6_FUNGAL_2"/>
    <property type="match status" value="1"/>
</dbReference>
<reference evidence="8" key="1">
    <citation type="journal article" date="2011" name="PLoS Genet.">
        <title>Genomic analysis of the necrotrophic fungal pathogens Sclerotinia sclerotiorum and Botrytis cinerea.</title>
        <authorList>
            <person name="Amselem J."/>
            <person name="Cuomo C.A."/>
            <person name="van Kan J.A."/>
            <person name="Viaud M."/>
            <person name="Benito E.P."/>
            <person name="Couloux A."/>
            <person name="Coutinho P.M."/>
            <person name="de Vries R.P."/>
            <person name="Dyer P.S."/>
            <person name="Fillinger S."/>
            <person name="Fournier E."/>
            <person name="Gout L."/>
            <person name="Hahn M."/>
            <person name="Kohn L."/>
            <person name="Lapalu N."/>
            <person name="Plummer K.M."/>
            <person name="Pradier J.M."/>
            <person name="Quevillon E."/>
            <person name="Sharon A."/>
            <person name="Simon A."/>
            <person name="ten Have A."/>
            <person name="Tudzynski B."/>
            <person name="Tudzynski P."/>
            <person name="Wincker P."/>
            <person name="Andrew M."/>
            <person name="Anthouard V."/>
            <person name="Beever R.E."/>
            <person name="Beffa R."/>
            <person name="Benoit I."/>
            <person name="Bouzid O."/>
            <person name="Brault B."/>
            <person name="Chen Z."/>
            <person name="Choquer M."/>
            <person name="Collemare J."/>
            <person name="Cotton P."/>
            <person name="Danchin E.G."/>
            <person name="Da Silva C."/>
            <person name="Gautier A."/>
            <person name="Giraud C."/>
            <person name="Giraud T."/>
            <person name="Gonzalez C."/>
            <person name="Grossetete S."/>
            <person name="Guldener U."/>
            <person name="Henrissat B."/>
            <person name="Howlett B.J."/>
            <person name="Kodira C."/>
            <person name="Kretschmer M."/>
            <person name="Lappartient A."/>
            <person name="Leroch M."/>
            <person name="Levis C."/>
            <person name="Mauceli E."/>
            <person name="Neuveglise C."/>
            <person name="Oeser B."/>
            <person name="Pearson M."/>
            <person name="Poulain J."/>
            <person name="Poussereau N."/>
            <person name="Quesneville H."/>
            <person name="Rascle C."/>
            <person name="Schumacher J."/>
            <person name="Segurens B."/>
            <person name="Sexton A."/>
            <person name="Silva E."/>
            <person name="Sirven C."/>
            <person name="Soanes D.M."/>
            <person name="Talbot N.J."/>
            <person name="Templeton M."/>
            <person name="Yandava C."/>
            <person name="Yarden O."/>
            <person name="Zeng Q."/>
            <person name="Rollins J.A."/>
            <person name="Lebrun M.H."/>
            <person name="Dickman M."/>
        </authorList>
    </citation>
    <scope>NUCLEOTIDE SEQUENCE [LARGE SCALE GENOMIC DNA]</scope>
    <source>
        <strain evidence="8">T4</strain>
    </source>
</reference>
<dbReference type="SMART" id="SM00066">
    <property type="entry name" value="GAL4"/>
    <property type="match status" value="1"/>
</dbReference>
<evidence type="ECO:0000259" key="6">
    <source>
        <dbReference type="PROSITE" id="PS50048"/>
    </source>
</evidence>
<dbReference type="Gene3D" id="4.10.240.10">
    <property type="entry name" value="Zn(2)-C6 fungal-type DNA-binding domain"/>
    <property type="match status" value="1"/>
</dbReference>
<dbReference type="EMBL" id="FQ790337">
    <property type="protein sequence ID" value="CCD51606.1"/>
    <property type="molecule type" value="Genomic_DNA"/>
</dbReference>
<evidence type="ECO:0000256" key="4">
    <source>
        <dbReference type="SAM" id="MobiDB-lite"/>
    </source>
</evidence>
<dbReference type="CDD" id="cd00067">
    <property type="entry name" value="GAL4"/>
    <property type="match status" value="1"/>
</dbReference>
<keyword evidence="3" id="KW-0539">Nucleus</keyword>
<dbReference type="InterPro" id="IPR001138">
    <property type="entry name" value="Zn2Cys6_DnaBD"/>
</dbReference>
<organism evidence="7 8">
    <name type="scientific">Botryotinia fuckeliana (strain T4)</name>
    <name type="common">Noble rot fungus</name>
    <name type="synonym">Botrytis cinerea</name>
    <dbReference type="NCBI Taxonomy" id="999810"/>
    <lineage>
        <taxon>Eukaryota</taxon>
        <taxon>Fungi</taxon>
        <taxon>Dikarya</taxon>
        <taxon>Ascomycota</taxon>
        <taxon>Pezizomycotina</taxon>
        <taxon>Leotiomycetes</taxon>
        <taxon>Helotiales</taxon>
        <taxon>Sclerotiniaceae</taxon>
        <taxon>Botrytis</taxon>
    </lineage>
</organism>
<feature type="compositionally biased region" description="Pro residues" evidence="4">
    <location>
        <begin position="140"/>
        <end position="150"/>
    </location>
</feature>
<keyword evidence="5" id="KW-0472">Membrane</keyword>
<dbReference type="PROSITE" id="PS00463">
    <property type="entry name" value="ZN2_CY6_FUNGAL_1"/>
    <property type="match status" value="1"/>
</dbReference>
<evidence type="ECO:0000313" key="8">
    <source>
        <dbReference type="Proteomes" id="UP000008177"/>
    </source>
</evidence>
<dbReference type="STRING" id="999810.G2YIR9"/>
<dbReference type="InterPro" id="IPR050613">
    <property type="entry name" value="Sec_Metabolite_Reg"/>
</dbReference>
<dbReference type="GO" id="GO:0003677">
    <property type="term" value="F:DNA binding"/>
    <property type="evidence" value="ECO:0007669"/>
    <property type="project" value="InterPro"/>
</dbReference>
<dbReference type="AlphaFoldDB" id="G2YIR9"/>
<name>G2YIR9_BOTF4</name>
<evidence type="ECO:0000256" key="1">
    <source>
        <dbReference type="ARBA" id="ARBA00004123"/>
    </source>
</evidence>
<protein>
    <submittedName>
        <fullName evidence="7">Similar to transcription factor Cys6</fullName>
    </submittedName>
</protein>
<dbReference type="GO" id="GO:0005634">
    <property type="term" value="C:nucleus"/>
    <property type="evidence" value="ECO:0007669"/>
    <property type="project" value="UniProtKB-SubCell"/>
</dbReference>